<evidence type="ECO:0000313" key="2">
    <source>
        <dbReference type="Proteomes" id="UP001500635"/>
    </source>
</evidence>
<sequence>MGRRKAPTEISRRTARAELPAAVLRLLQAVHAAQVPLSDLYLLMQNGHAVHPLQVADALGELRRAQAEVTHAEHLLLGWLAQSGQFSVTSLARRAGYAPATMSRRLSGTAADYLGRDLTRRSDGRMQVSDR</sequence>
<comment type="caution">
    <text evidence="1">The sequence shown here is derived from an EMBL/GenBank/DDBJ whole genome shotgun (WGS) entry which is preliminary data.</text>
</comment>
<dbReference type="RefSeq" id="WP_345000040.1">
    <property type="nucleotide sequence ID" value="NZ_BAABFR010000099.1"/>
</dbReference>
<dbReference type="Gene3D" id="1.10.10.10">
    <property type="entry name" value="Winged helix-like DNA-binding domain superfamily/Winged helix DNA-binding domain"/>
    <property type="match status" value="1"/>
</dbReference>
<accession>A0ABP8K909</accession>
<dbReference type="EMBL" id="BAABFR010000099">
    <property type="protein sequence ID" value="GAA4402577.1"/>
    <property type="molecule type" value="Genomic_DNA"/>
</dbReference>
<organism evidence="1 2">
    <name type="scientific">Tsukamurella soli</name>
    <dbReference type="NCBI Taxonomy" id="644556"/>
    <lineage>
        <taxon>Bacteria</taxon>
        <taxon>Bacillati</taxon>
        <taxon>Actinomycetota</taxon>
        <taxon>Actinomycetes</taxon>
        <taxon>Mycobacteriales</taxon>
        <taxon>Tsukamurellaceae</taxon>
        <taxon>Tsukamurella</taxon>
    </lineage>
</organism>
<dbReference type="InterPro" id="IPR036390">
    <property type="entry name" value="WH_DNA-bd_sf"/>
</dbReference>
<dbReference type="SUPFAM" id="SSF46785">
    <property type="entry name" value="Winged helix' DNA-binding domain"/>
    <property type="match status" value="1"/>
</dbReference>
<dbReference type="Proteomes" id="UP001500635">
    <property type="component" value="Unassembled WGS sequence"/>
</dbReference>
<reference evidence="2" key="1">
    <citation type="journal article" date="2019" name="Int. J. Syst. Evol. Microbiol.">
        <title>The Global Catalogue of Microorganisms (GCM) 10K type strain sequencing project: providing services to taxonomists for standard genome sequencing and annotation.</title>
        <authorList>
            <consortium name="The Broad Institute Genomics Platform"/>
            <consortium name="The Broad Institute Genome Sequencing Center for Infectious Disease"/>
            <person name="Wu L."/>
            <person name="Ma J."/>
        </authorList>
    </citation>
    <scope>NUCLEOTIDE SEQUENCE [LARGE SCALE GENOMIC DNA]</scope>
    <source>
        <strain evidence="2">JCM 17688</strain>
    </source>
</reference>
<proteinExistence type="predicted"/>
<dbReference type="InterPro" id="IPR036388">
    <property type="entry name" value="WH-like_DNA-bd_sf"/>
</dbReference>
<evidence type="ECO:0000313" key="1">
    <source>
        <dbReference type="EMBL" id="GAA4402577.1"/>
    </source>
</evidence>
<gene>
    <name evidence="1" type="ORF">GCM10023147_43350</name>
</gene>
<keyword evidence="2" id="KW-1185">Reference proteome</keyword>
<name>A0ABP8K909_9ACTN</name>
<protein>
    <submittedName>
        <fullName evidence="1">Uncharacterized protein</fullName>
    </submittedName>
</protein>